<feature type="transmembrane region" description="Helical" evidence="8">
    <location>
        <begin position="967"/>
        <end position="989"/>
    </location>
</feature>
<keyword evidence="7" id="KW-0325">Glycoprotein</keyword>
<gene>
    <name evidence="10" type="ORF">CHIRRI_LOCUS13856</name>
</gene>
<accession>A0A9N9S8M8</accession>
<evidence type="ECO:0000256" key="5">
    <source>
        <dbReference type="ARBA" id="ARBA00023136"/>
    </source>
</evidence>
<sequence>MNLKTCLLSCLIFGTLNGKILIQNSEILSSLKAIREVAEQFYVKNKIQYDFVFIEDDKRTFDELFYRLSAQNRLNNSYRLSSFSRNLNDVFGIINSAVIFASSCEDLHFINTHVYLANQFTKTFKFLIYLEDCGLHLIDNNIEQLIVNKQLTFKKGLIENYEFLLINDNNFLYLTTIEWFTESSCNQPQLVILNTFNKLTQQWSKKLENYKKFQDFYGCDLTLWIAPSEESSLYSNIEVLEDSNQKAAFGIVPHTFAGISEKYNFLPKFQRFEEQNGRQAEVCFDIFRLSYVMDMGMHFTASFMEIRDVIVTTPGELYTPYEKLWLPFDDLTWKFLILVFCVAFALILVVNQLPQIIKDGIYGVNIQKPALNVISTFFGIAQYKVPLKNFPRCLLIIFVFFCLIFRTCYQMTKSQEFYSFSKGLKEVVQEFYIKNEIQFDIVVINDRIKNQFELDFLIKNYGTLTHRLSSIPNKLNGIFVTTNSAVILASSCADLNFINSKVFLANQFTKSFRFLIYIQNCKLNNLQNYIEYLVVKKQLTFKKGLIENYEFLLINDGHYLKLTTIEWFTESACNHPQLVILNTFNKLTQKWSKKLKIYEKFQDFYGCNLTLWVAPDIKSSLFANIIINDENHEGRVVGLIPQIFIDLSQKYNFVPKFQRFEEEAGHLAEVCFNVFRPSSVFDMKMHFTVSFLEIRDIILTTPGELYTPYEKLWLPFDDLTWKFLIFVFCVAFAAILVINQSPKLVQEGIYGVNIQKPALNVISAFFGIAQHKVPRKSFPRCLLIIFVLFCLIFRTCYQSKMFEFMTTEPRHPSPKSFQDLKIKNYTMYTNISPKIVDKMINEDKNELPVIKQSSYDELEYLLTTQSQNSSAKTSMIIQSNTYSYYQSLFGKSLRWHQLKNVNFKVSQISFFFFINNYFLQIIDKETQRLTTAGIIDFLMLDLMRGKLVYESKKEWTVLTFERLRFGFVIWLWSCAGTVIIFLIESLFWISKWKIERSLMTDSRYKCNKHSKVHPIQDQIRDEKHPYRNEHKILFDLWLKRTFVIANK</sequence>
<comment type="subcellular location">
    <subcellularLocation>
        <location evidence="1">Cell membrane</location>
        <topology evidence="1">Multi-pass membrane protein</topology>
    </subcellularLocation>
</comment>
<dbReference type="EMBL" id="OU895880">
    <property type="protein sequence ID" value="CAG9811047.1"/>
    <property type="molecule type" value="Genomic_DNA"/>
</dbReference>
<protein>
    <recommendedName>
        <fullName evidence="12">Ionotropic receptor</fullName>
    </recommendedName>
</protein>
<evidence type="ECO:0000256" key="4">
    <source>
        <dbReference type="ARBA" id="ARBA00022989"/>
    </source>
</evidence>
<dbReference type="GO" id="GO:0005886">
    <property type="term" value="C:plasma membrane"/>
    <property type="evidence" value="ECO:0007669"/>
    <property type="project" value="UniProtKB-SubCell"/>
</dbReference>
<keyword evidence="11" id="KW-1185">Reference proteome</keyword>
<name>A0A9N9S8M8_9DIPT</name>
<keyword evidence="3 8" id="KW-0812">Transmembrane</keyword>
<organism evidence="10 11">
    <name type="scientific">Chironomus riparius</name>
    <dbReference type="NCBI Taxonomy" id="315576"/>
    <lineage>
        <taxon>Eukaryota</taxon>
        <taxon>Metazoa</taxon>
        <taxon>Ecdysozoa</taxon>
        <taxon>Arthropoda</taxon>
        <taxon>Hexapoda</taxon>
        <taxon>Insecta</taxon>
        <taxon>Pterygota</taxon>
        <taxon>Neoptera</taxon>
        <taxon>Endopterygota</taxon>
        <taxon>Diptera</taxon>
        <taxon>Nematocera</taxon>
        <taxon>Chironomoidea</taxon>
        <taxon>Chironomidae</taxon>
        <taxon>Chironominae</taxon>
        <taxon>Chironomus</taxon>
    </lineage>
</organism>
<dbReference type="PANTHER" id="PTHR42643:SF30">
    <property type="entry name" value="IONOTROPIC RECEPTOR 40A-RELATED"/>
    <property type="match status" value="1"/>
</dbReference>
<feature type="transmembrane region" description="Helical" evidence="8">
    <location>
        <begin position="719"/>
        <end position="738"/>
    </location>
</feature>
<evidence type="ECO:0000256" key="1">
    <source>
        <dbReference type="ARBA" id="ARBA00004651"/>
    </source>
</evidence>
<dbReference type="PANTHER" id="PTHR42643">
    <property type="entry name" value="IONOTROPIC RECEPTOR 20A-RELATED"/>
    <property type="match status" value="1"/>
</dbReference>
<feature type="transmembrane region" description="Helical" evidence="8">
    <location>
        <begin position="389"/>
        <end position="409"/>
    </location>
</feature>
<keyword evidence="9" id="KW-0732">Signal</keyword>
<proteinExistence type="predicted"/>
<evidence type="ECO:0008006" key="12">
    <source>
        <dbReference type="Google" id="ProtNLM"/>
    </source>
</evidence>
<evidence type="ECO:0000256" key="3">
    <source>
        <dbReference type="ARBA" id="ARBA00022692"/>
    </source>
</evidence>
<feature type="chain" id="PRO_5040217393" description="Ionotropic receptor" evidence="9">
    <location>
        <begin position="19"/>
        <end position="1047"/>
    </location>
</feature>
<reference evidence="10" key="1">
    <citation type="submission" date="2022-01" db="EMBL/GenBank/DDBJ databases">
        <authorList>
            <person name="King R."/>
        </authorList>
    </citation>
    <scope>NUCLEOTIDE SEQUENCE</scope>
</reference>
<feature type="signal peptide" evidence="9">
    <location>
        <begin position="1"/>
        <end position="18"/>
    </location>
</feature>
<feature type="transmembrane region" description="Helical" evidence="8">
    <location>
        <begin position="331"/>
        <end position="350"/>
    </location>
</feature>
<keyword evidence="2" id="KW-1003">Cell membrane</keyword>
<keyword evidence="5 8" id="KW-0472">Membrane</keyword>
<evidence type="ECO:0000256" key="9">
    <source>
        <dbReference type="SAM" id="SignalP"/>
    </source>
</evidence>
<dbReference type="AlphaFoldDB" id="A0A9N9S8M8"/>
<reference evidence="10" key="2">
    <citation type="submission" date="2022-10" db="EMBL/GenBank/DDBJ databases">
        <authorList>
            <consortium name="ENA_rothamsted_submissions"/>
            <consortium name="culmorum"/>
            <person name="King R."/>
        </authorList>
    </citation>
    <scope>NUCLEOTIDE SEQUENCE</scope>
</reference>
<evidence type="ECO:0000256" key="2">
    <source>
        <dbReference type="ARBA" id="ARBA00022475"/>
    </source>
</evidence>
<dbReference type="InterPro" id="IPR052192">
    <property type="entry name" value="Insect_Ionotropic_Sensory_Rcpt"/>
</dbReference>
<evidence type="ECO:0000256" key="6">
    <source>
        <dbReference type="ARBA" id="ARBA00023170"/>
    </source>
</evidence>
<dbReference type="Gene3D" id="1.10.287.70">
    <property type="match status" value="1"/>
</dbReference>
<keyword evidence="4 8" id="KW-1133">Transmembrane helix</keyword>
<evidence type="ECO:0000313" key="10">
    <source>
        <dbReference type="EMBL" id="CAG9811047.1"/>
    </source>
</evidence>
<feature type="transmembrane region" description="Helical" evidence="8">
    <location>
        <begin position="777"/>
        <end position="797"/>
    </location>
</feature>
<evidence type="ECO:0000256" key="8">
    <source>
        <dbReference type="SAM" id="Phobius"/>
    </source>
</evidence>
<dbReference type="Proteomes" id="UP001153620">
    <property type="component" value="Chromosome 4"/>
</dbReference>
<keyword evidence="6" id="KW-0675">Receptor</keyword>
<evidence type="ECO:0000313" key="11">
    <source>
        <dbReference type="Proteomes" id="UP001153620"/>
    </source>
</evidence>
<evidence type="ECO:0000256" key="7">
    <source>
        <dbReference type="ARBA" id="ARBA00023180"/>
    </source>
</evidence>